<comment type="subcellular location">
    <subcellularLocation>
        <location evidence="1">Nucleus</location>
        <location evidence="1">Nucleolus</location>
    </subcellularLocation>
</comment>
<comment type="similarity">
    <text evidence="5">Belongs to the PINX1 family.</text>
</comment>
<dbReference type="PROSITE" id="PS50174">
    <property type="entry name" value="G_PATCH"/>
    <property type="match status" value="1"/>
</dbReference>
<evidence type="ECO:0000256" key="7">
    <source>
        <dbReference type="ARBA" id="ARBA00043878"/>
    </source>
</evidence>
<feature type="region of interest" description="Disordered" evidence="8">
    <location>
        <begin position="1"/>
        <end position="26"/>
    </location>
</feature>
<dbReference type="GO" id="GO:0003676">
    <property type="term" value="F:nucleic acid binding"/>
    <property type="evidence" value="ECO:0007669"/>
    <property type="project" value="InterPro"/>
</dbReference>
<sequence>MAEKIVKFSTGRSKISKDPNNTKWTRDTTTFGHRILRSQGWQPGQYLGAQDAAHSTLHTAANASYIRVALKDDMKGLGFDRAKEDEVTGLGVFSDLLSRLNGRSDESIESDKLARMVVKTNRYVEAKWGPMRFVKGGLLVGDDMRHESAEPTRAAASEAEAQRPDDEKHSRPSSPTAAKSKKRKKRKAAADDGEECEPGSSDQAAKEKKRRKKDRGPKKPAADGAEDDAPEQKARAKRASSKDKARSDPGSGLAAAHGRADSKSSKKGKKTRKDCAEADAVDSSATTPSIPTSATATGTSTPAGTGTSTPLGGRNFVRSRFIAQKRQAVLDTKALAQVRDGFGI</sequence>
<evidence type="ECO:0000256" key="3">
    <source>
        <dbReference type="ARBA" id="ARBA00022552"/>
    </source>
</evidence>
<keyword evidence="4" id="KW-0539">Nucleus</keyword>
<evidence type="ECO:0000256" key="2">
    <source>
        <dbReference type="ARBA" id="ARBA00022517"/>
    </source>
</evidence>
<evidence type="ECO:0000313" key="11">
    <source>
        <dbReference type="Proteomes" id="UP000054053"/>
    </source>
</evidence>
<protein>
    <recommendedName>
        <fullName evidence="6">PinX1-related protein 1</fullName>
    </recommendedName>
</protein>
<proteinExistence type="inferred from homology"/>
<dbReference type="GO" id="GO:0006364">
    <property type="term" value="P:rRNA processing"/>
    <property type="evidence" value="ECO:0007669"/>
    <property type="project" value="UniProtKB-KW"/>
</dbReference>
<evidence type="ECO:0000256" key="4">
    <source>
        <dbReference type="ARBA" id="ARBA00023242"/>
    </source>
</evidence>
<evidence type="ECO:0000256" key="8">
    <source>
        <dbReference type="SAM" id="MobiDB-lite"/>
    </source>
</evidence>
<evidence type="ECO:0000259" key="9">
    <source>
        <dbReference type="PROSITE" id="PS50174"/>
    </source>
</evidence>
<dbReference type="GO" id="GO:0005730">
    <property type="term" value="C:nucleolus"/>
    <property type="evidence" value="ECO:0007669"/>
    <property type="project" value="UniProtKB-SubCell"/>
</dbReference>
<feature type="region of interest" description="Disordered" evidence="8">
    <location>
        <begin position="146"/>
        <end position="313"/>
    </location>
</feature>
<dbReference type="PANTHER" id="PTHR23149:SF31">
    <property type="entry name" value="PROTEIN PXR1"/>
    <property type="match status" value="1"/>
</dbReference>
<reference evidence="11" key="1">
    <citation type="journal article" date="2016" name="Genome Announc.">
        <title>Genome sequence of Ustilaginoidea virens IPU010, a rice pathogenic fungus causing false smut.</title>
        <authorList>
            <person name="Kumagai T."/>
            <person name="Ishii T."/>
            <person name="Terai G."/>
            <person name="Umemura M."/>
            <person name="Machida M."/>
            <person name="Asai K."/>
        </authorList>
    </citation>
    <scope>NUCLEOTIDE SEQUENCE [LARGE SCALE GENOMIC DNA]</scope>
    <source>
        <strain evidence="11">IPU010</strain>
    </source>
</reference>
<evidence type="ECO:0000313" key="10">
    <source>
        <dbReference type="EMBL" id="GAO16133.1"/>
    </source>
</evidence>
<dbReference type="AlphaFoldDB" id="A0A1B5KYI7"/>
<feature type="domain" description="G-patch" evidence="9">
    <location>
        <begin position="28"/>
        <end position="82"/>
    </location>
</feature>
<accession>A0A1B5KYI7</accession>
<dbReference type="EMBL" id="BBTG02000022">
    <property type="protein sequence ID" value="GAO16133.1"/>
    <property type="molecule type" value="Genomic_DNA"/>
</dbReference>
<name>A0A1B5KYI7_USTVR</name>
<feature type="compositionally biased region" description="Basic and acidic residues" evidence="8">
    <location>
        <begin position="160"/>
        <end position="170"/>
    </location>
</feature>
<dbReference type="InterPro" id="IPR000467">
    <property type="entry name" value="G_patch_dom"/>
</dbReference>
<evidence type="ECO:0000256" key="5">
    <source>
        <dbReference type="ARBA" id="ARBA00038007"/>
    </source>
</evidence>
<feature type="compositionally biased region" description="Basic and acidic residues" evidence="8">
    <location>
        <begin position="230"/>
        <end position="247"/>
    </location>
</feature>
<evidence type="ECO:0000256" key="6">
    <source>
        <dbReference type="ARBA" id="ARBA00041961"/>
    </source>
</evidence>
<dbReference type="PANTHER" id="PTHR23149">
    <property type="entry name" value="G PATCH DOMAIN CONTAINING PROTEIN"/>
    <property type="match status" value="1"/>
</dbReference>
<organism evidence="10 11">
    <name type="scientific">Ustilaginoidea virens</name>
    <name type="common">Rice false smut fungus</name>
    <name type="synonym">Villosiclava virens</name>
    <dbReference type="NCBI Taxonomy" id="1159556"/>
    <lineage>
        <taxon>Eukaryota</taxon>
        <taxon>Fungi</taxon>
        <taxon>Dikarya</taxon>
        <taxon>Ascomycota</taxon>
        <taxon>Pezizomycotina</taxon>
        <taxon>Sordariomycetes</taxon>
        <taxon>Hypocreomycetidae</taxon>
        <taxon>Hypocreales</taxon>
        <taxon>Clavicipitaceae</taxon>
        <taxon>Ustilaginoidea</taxon>
    </lineage>
</organism>
<evidence type="ECO:0000256" key="1">
    <source>
        <dbReference type="ARBA" id="ARBA00004604"/>
    </source>
</evidence>
<dbReference type="Proteomes" id="UP000054053">
    <property type="component" value="Unassembled WGS sequence"/>
</dbReference>
<keyword evidence="2" id="KW-0690">Ribosome biogenesis</keyword>
<keyword evidence="3" id="KW-0698">rRNA processing</keyword>
<feature type="compositionally biased region" description="Low complexity" evidence="8">
    <location>
        <begin position="283"/>
        <end position="310"/>
    </location>
</feature>
<comment type="caution">
    <text evidence="10">The sequence shown here is derived from an EMBL/GenBank/DDBJ whole genome shotgun (WGS) entry which is preliminary data.</text>
</comment>
<feature type="compositionally biased region" description="Polar residues" evidence="8">
    <location>
        <begin position="10"/>
        <end position="26"/>
    </location>
</feature>
<comment type="function">
    <text evidence="7">Involved in rRNA-processing at A0, A1 and A2 sites and negatively regulates telomerase.</text>
</comment>
<gene>
    <name evidence="10" type="ORF">UVI_02040280</name>
</gene>
<feature type="compositionally biased region" description="Basic residues" evidence="8">
    <location>
        <begin position="207"/>
        <end position="218"/>
    </location>
</feature>
<dbReference type="InterPro" id="IPR050656">
    <property type="entry name" value="PINX1"/>
</dbReference>